<protein>
    <recommendedName>
        <fullName evidence="6">Thiamine pyrophosphate enzyme TPP-binding domain-containing protein</fullName>
    </recommendedName>
</protein>
<evidence type="ECO:0000256" key="5">
    <source>
        <dbReference type="ARBA" id="ARBA00023052"/>
    </source>
</evidence>
<dbReference type="Pfam" id="PF02775">
    <property type="entry name" value="TPP_enzyme_C"/>
    <property type="match status" value="1"/>
</dbReference>
<evidence type="ECO:0000256" key="4">
    <source>
        <dbReference type="ARBA" id="ARBA00022723"/>
    </source>
</evidence>
<dbReference type="InterPro" id="IPR000399">
    <property type="entry name" value="TPP-bd_CS"/>
</dbReference>
<dbReference type="GO" id="GO:0009099">
    <property type="term" value="P:L-valine biosynthetic process"/>
    <property type="evidence" value="ECO:0007669"/>
    <property type="project" value="TreeGrafter"/>
</dbReference>
<name>A0A382TZ97_9ZZZZ</name>
<dbReference type="GO" id="GO:0050660">
    <property type="term" value="F:flavin adenine dinucleotide binding"/>
    <property type="evidence" value="ECO:0007669"/>
    <property type="project" value="TreeGrafter"/>
</dbReference>
<dbReference type="Gene3D" id="3.40.50.970">
    <property type="match status" value="1"/>
</dbReference>
<dbReference type="PANTHER" id="PTHR18968:SF166">
    <property type="entry name" value="2-HYDROXYACYL-COA LYASE 2"/>
    <property type="match status" value="1"/>
</dbReference>
<accession>A0A382TZ97</accession>
<gene>
    <name evidence="7" type="ORF">METZ01_LOCUS379881</name>
</gene>
<reference evidence="7" key="1">
    <citation type="submission" date="2018-05" db="EMBL/GenBank/DDBJ databases">
        <authorList>
            <person name="Lanie J.A."/>
            <person name="Ng W.-L."/>
            <person name="Kazmierczak K.M."/>
            <person name="Andrzejewski T.M."/>
            <person name="Davidsen T.M."/>
            <person name="Wayne K.J."/>
            <person name="Tettelin H."/>
            <person name="Glass J.I."/>
            <person name="Rusch D."/>
            <person name="Podicherti R."/>
            <person name="Tsui H.-C.T."/>
            <person name="Winkler M.E."/>
        </authorList>
    </citation>
    <scope>NUCLEOTIDE SEQUENCE</scope>
</reference>
<dbReference type="GO" id="GO:0005948">
    <property type="term" value="C:acetolactate synthase complex"/>
    <property type="evidence" value="ECO:0007669"/>
    <property type="project" value="TreeGrafter"/>
</dbReference>
<feature type="domain" description="Thiamine pyrophosphate enzyme TPP-binding" evidence="6">
    <location>
        <begin position="5"/>
        <end position="145"/>
    </location>
</feature>
<keyword evidence="5" id="KW-0786">Thiamine pyrophosphate</keyword>
<dbReference type="AlphaFoldDB" id="A0A382TZ97"/>
<dbReference type="InterPro" id="IPR011766">
    <property type="entry name" value="TPP_enzyme_TPP-bd"/>
</dbReference>
<evidence type="ECO:0000259" key="6">
    <source>
        <dbReference type="Pfam" id="PF02775"/>
    </source>
</evidence>
<dbReference type="CDD" id="cd02004">
    <property type="entry name" value="TPP_BZL_OCoD_HPCL"/>
    <property type="match status" value="1"/>
</dbReference>
<dbReference type="GO" id="GO:0003984">
    <property type="term" value="F:acetolactate synthase activity"/>
    <property type="evidence" value="ECO:0007669"/>
    <property type="project" value="TreeGrafter"/>
</dbReference>
<dbReference type="InterPro" id="IPR045229">
    <property type="entry name" value="TPP_enz"/>
</dbReference>
<sequence>IVAQASKVLPVPEENCWMDPGPLGTLGVGMPFALAAQISKPDKRVLIIYGDGAFGLNGFEYDTAVRFNLPIVGIVGVDAAWGQMARPQAAVYGANRLVATKLNYTRYDKIVEAMGGHGEYCERPDEIGPALERAFASGKPALVNVVMRQDIDTGMKGSTYA</sequence>
<dbReference type="SUPFAM" id="SSF52518">
    <property type="entry name" value="Thiamin diphosphate-binding fold (THDP-binding)"/>
    <property type="match status" value="1"/>
</dbReference>
<proteinExistence type="inferred from homology"/>
<keyword evidence="4" id="KW-0479">Metal-binding</keyword>
<organism evidence="7">
    <name type="scientific">marine metagenome</name>
    <dbReference type="NCBI Taxonomy" id="408172"/>
    <lineage>
        <taxon>unclassified sequences</taxon>
        <taxon>metagenomes</taxon>
        <taxon>ecological metagenomes</taxon>
    </lineage>
</organism>
<feature type="non-terminal residue" evidence="7">
    <location>
        <position position="1"/>
    </location>
</feature>
<comment type="cofactor">
    <cofactor evidence="1">
        <name>Mg(2+)</name>
        <dbReference type="ChEBI" id="CHEBI:18420"/>
    </cofactor>
</comment>
<dbReference type="InterPro" id="IPR029061">
    <property type="entry name" value="THDP-binding"/>
</dbReference>
<comment type="cofactor">
    <cofactor evidence="2">
        <name>thiamine diphosphate</name>
        <dbReference type="ChEBI" id="CHEBI:58937"/>
    </cofactor>
</comment>
<dbReference type="PROSITE" id="PS00187">
    <property type="entry name" value="TPP_ENZYMES"/>
    <property type="match status" value="1"/>
</dbReference>
<dbReference type="GO" id="GO:0009097">
    <property type="term" value="P:isoleucine biosynthetic process"/>
    <property type="evidence" value="ECO:0007669"/>
    <property type="project" value="TreeGrafter"/>
</dbReference>
<dbReference type="GO" id="GO:0000287">
    <property type="term" value="F:magnesium ion binding"/>
    <property type="evidence" value="ECO:0007669"/>
    <property type="project" value="InterPro"/>
</dbReference>
<dbReference type="EMBL" id="UINC01140086">
    <property type="protein sequence ID" value="SVD27027.1"/>
    <property type="molecule type" value="Genomic_DNA"/>
</dbReference>
<evidence type="ECO:0000256" key="1">
    <source>
        <dbReference type="ARBA" id="ARBA00001946"/>
    </source>
</evidence>
<dbReference type="GO" id="GO:0030976">
    <property type="term" value="F:thiamine pyrophosphate binding"/>
    <property type="evidence" value="ECO:0007669"/>
    <property type="project" value="InterPro"/>
</dbReference>
<comment type="similarity">
    <text evidence="3">Belongs to the TPP enzyme family.</text>
</comment>
<evidence type="ECO:0000256" key="2">
    <source>
        <dbReference type="ARBA" id="ARBA00001964"/>
    </source>
</evidence>
<evidence type="ECO:0000256" key="3">
    <source>
        <dbReference type="ARBA" id="ARBA00007812"/>
    </source>
</evidence>
<evidence type="ECO:0000313" key="7">
    <source>
        <dbReference type="EMBL" id="SVD27027.1"/>
    </source>
</evidence>
<dbReference type="PANTHER" id="PTHR18968">
    <property type="entry name" value="THIAMINE PYROPHOSPHATE ENZYMES"/>
    <property type="match status" value="1"/>
</dbReference>